<dbReference type="Proteomes" id="UP000095281">
    <property type="component" value="Unplaced"/>
</dbReference>
<keyword evidence="1" id="KW-1185">Reference proteome</keyword>
<reference evidence="2" key="1">
    <citation type="submission" date="2016-11" db="UniProtKB">
        <authorList>
            <consortium name="WormBaseParasite"/>
        </authorList>
    </citation>
    <scope>IDENTIFICATION</scope>
</reference>
<evidence type="ECO:0000313" key="1">
    <source>
        <dbReference type="Proteomes" id="UP000095281"/>
    </source>
</evidence>
<accession>A0A1I8BT13</accession>
<dbReference type="WBParaSite" id="MhA1_Contig555.frz3.gene15">
    <property type="protein sequence ID" value="MhA1_Contig555.frz3.gene15"/>
    <property type="gene ID" value="MhA1_Contig555.frz3.gene15"/>
</dbReference>
<organism evidence="1 2">
    <name type="scientific">Meloidogyne hapla</name>
    <name type="common">Root-knot nematode worm</name>
    <dbReference type="NCBI Taxonomy" id="6305"/>
    <lineage>
        <taxon>Eukaryota</taxon>
        <taxon>Metazoa</taxon>
        <taxon>Ecdysozoa</taxon>
        <taxon>Nematoda</taxon>
        <taxon>Chromadorea</taxon>
        <taxon>Rhabditida</taxon>
        <taxon>Tylenchina</taxon>
        <taxon>Tylenchomorpha</taxon>
        <taxon>Tylenchoidea</taxon>
        <taxon>Meloidogynidae</taxon>
        <taxon>Meloidogyninae</taxon>
        <taxon>Meloidogyne</taxon>
    </lineage>
</organism>
<protein>
    <submittedName>
        <fullName evidence="2">Uncharacterized protein</fullName>
    </submittedName>
</protein>
<sequence length="195" mass="23359">MCEELCSKDMKCAKDFIIDSKMLLDNKKVKENLKATTRKWKMFKKSDEGDSLSSDEFELFNKFLYVLEFCATVKKEFHKNIEKRQILTIYCKYEVLPKAREVLNSANIKYRYENFAIKIDSELNGKDLSNLKVEDWLVEEEDYVEKKEEDYIKKKGYFKKKGYIKKKNKKWAPVLETIDENEEKFFFEKAPAEKN</sequence>
<name>A0A1I8BT13_MELHA</name>
<evidence type="ECO:0000313" key="2">
    <source>
        <dbReference type="WBParaSite" id="MhA1_Contig555.frz3.gene15"/>
    </source>
</evidence>
<proteinExistence type="predicted"/>
<dbReference type="AlphaFoldDB" id="A0A1I8BT13"/>